<keyword evidence="3" id="KW-0808">Transferase</keyword>
<evidence type="ECO:0000256" key="3">
    <source>
        <dbReference type="ARBA" id="ARBA00022679"/>
    </source>
</evidence>
<dbReference type="SUPFAM" id="SSF53335">
    <property type="entry name" value="S-adenosyl-L-methionine-dependent methyltransferases"/>
    <property type="match status" value="1"/>
</dbReference>
<keyword evidence="2" id="KW-0489">Methyltransferase</keyword>
<dbReference type="AlphaFoldDB" id="A0A382VFP4"/>
<organism evidence="4">
    <name type="scientific">marine metagenome</name>
    <dbReference type="NCBI Taxonomy" id="408172"/>
    <lineage>
        <taxon>unclassified sequences</taxon>
        <taxon>metagenomes</taxon>
        <taxon>ecological metagenomes</taxon>
    </lineage>
</organism>
<comment type="similarity">
    <text evidence="1">Belongs to the UPF0677 family.</text>
</comment>
<dbReference type="NCBIfam" id="TIGR00027">
    <property type="entry name" value="mthyl_TIGR00027"/>
    <property type="match status" value="1"/>
</dbReference>
<dbReference type="Gene3D" id="3.40.50.150">
    <property type="entry name" value="Vaccinia Virus protein VP39"/>
    <property type="match status" value="1"/>
</dbReference>
<dbReference type="GO" id="GO:0008168">
    <property type="term" value="F:methyltransferase activity"/>
    <property type="evidence" value="ECO:0007669"/>
    <property type="project" value="UniProtKB-KW"/>
</dbReference>
<dbReference type="PANTHER" id="PTHR43619">
    <property type="entry name" value="S-ADENOSYL-L-METHIONINE-DEPENDENT METHYLTRANSFERASE YKTD-RELATED"/>
    <property type="match status" value="1"/>
</dbReference>
<dbReference type="InterPro" id="IPR029063">
    <property type="entry name" value="SAM-dependent_MTases_sf"/>
</dbReference>
<reference evidence="4" key="1">
    <citation type="submission" date="2018-05" db="EMBL/GenBank/DDBJ databases">
        <authorList>
            <person name="Lanie J.A."/>
            <person name="Ng W.-L."/>
            <person name="Kazmierczak K.M."/>
            <person name="Andrzejewski T.M."/>
            <person name="Davidsen T.M."/>
            <person name="Wayne K.J."/>
            <person name="Tettelin H."/>
            <person name="Glass J.I."/>
            <person name="Rusch D."/>
            <person name="Podicherti R."/>
            <person name="Tsui H.-C.T."/>
            <person name="Winkler M.E."/>
        </authorList>
    </citation>
    <scope>NUCLEOTIDE SEQUENCE</scope>
</reference>
<evidence type="ECO:0008006" key="5">
    <source>
        <dbReference type="Google" id="ProtNLM"/>
    </source>
</evidence>
<feature type="non-terminal residue" evidence="4">
    <location>
        <position position="244"/>
    </location>
</feature>
<evidence type="ECO:0000313" key="4">
    <source>
        <dbReference type="EMBL" id="SVD44728.1"/>
    </source>
</evidence>
<evidence type="ECO:0000256" key="1">
    <source>
        <dbReference type="ARBA" id="ARBA00008138"/>
    </source>
</evidence>
<dbReference type="InterPro" id="IPR007213">
    <property type="entry name" value="Ppm1/Ppm2/Tcmp"/>
</dbReference>
<evidence type="ECO:0000256" key="2">
    <source>
        <dbReference type="ARBA" id="ARBA00022603"/>
    </source>
</evidence>
<name>A0A382VFP4_9ZZZZ</name>
<dbReference type="PANTHER" id="PTHR43619:SF2">
    <property type="entry name" value="S-ADENOSYL-L-METHIONINE-DEPENDENT METHYLTRANSFERASES SUPERFAMILY PROTEIN"/>
    <property type="match status" value="1"/>
</dbReference>
<gene>
    <name evidence="4" type="ORF">METZ01_LOCUS397582</name>
</gene>
<protein>
    <recommendedName>
        <fullName evidence="5">S-adenosyl-L-methionine-dependent methyltransferase</fullName>
    </recommendedName>
</protein>
<proteinExistence type="inferred from homology"/>
<dbReference type="Pfam" id="PF04072">
    <property type="entry name" value="LCM"/>
    <property type="match status" value="1"/>
</dbReference>
<sequence>VINNTPSRTAESAAAGRAAHFLYESPVIFEDPYALSLTSPLWRMIIRNRILSRLIFTKQSGFLRSVGAQVLARSRYAEDLLLNAVKNGATQYVMIGAGLDSFALRREDLSHCLTVYELDHPVTQGAKRERLRNLGYELPENVEFIPIDCERESVEDVLAASSFSPNDRTFFSCLGTTYYLTRDAVLKTLRSIGTYTVLGSEIVFDYGLPERLLDRTNRIIWRTIERAGYHCGEPILSCFAPDEL</sequence>
<dbReference type="EMBL" id="UINC01151238">
    <property type="protein sequence ID" value="SVD44728.1"/>
    <property type="molecule type" value="Genomic_DNA"/>
</dbReference>
<feature type="non-terminal residue" evidence="4">
    <location>
        <position position="1"/>
    </location>
</feature>
<dbReference type="InterPro" id="IPR011610">
    <property type="entry name" value="SAM_mthyl_Trfase_ML2640-like"/>
</dbReference>
<accession>A0A382VFP4</accession>
<dbReference type="GO" id="GO:0032259">
    <property type="term" value="P:methylation"/>
    <property type="evidence" value="ECO:0007669"/>
    <property type="project" value="UniProtKB-KW"/>
</dbReference>